<organism evidence="3 4">
    <name type="scientific">Heterorhabditis bacteriophora</name>
    <name type="common">Entomopathogenic nematode worm</name>
    <dbReference type="NCBI Taxonomy" id="37862"/>
    <lineage>
        <taxon>Eukaryota</taxon>
        <taxon>Metazoa</taxon>
        <taxon>Ecdysozoa</taxon>
        <taxon>Nematoda</taxon>
        <taxon>Chromadorea</taxon>
        <taxon>Rhabditida</taxon>
        <taxon>Rhabditina</taxon>
        <taxon>Rhabditomorpha</taxon>
        <taxon>Strongyloidea</taxon>
        <taxon>Heterorhabditidae</taxon>
        <taxon>Heterorhabditis</taxon>
    </lineage>
</organism>
<reference evidence="4" key="1">
    <citation type="submission" date="2016-11" db="UniProtKB">
        <authorList>
            <consortium name="WormBaseParasite"/>
        </authorList>
    </citation>
    <scope>IDENTIFICATION</scope>
</reference>
<keyword evidence="1" id="KW-0067">ATP-binding</keyword>
<evidence type="ECO:0000313" key="4">
    <source>
        <dbReference type="WBParaSite" id="Hba_05522"/>
    </source>
</evidence>
<dbReference type="Proteomes" id="UP000095283">
    <property type="component" value="Unplaced"/>
</dbReference>
<dbReference type="Gene3D" id="3.30.200.20">
    <property type="entry name" value="Phosphorylase Kinase, domain 1"/>
    <property type="match status" value="1"/>
</dbReference>
<dbReference type="InterPro" id="IPR001245">
    <property type="entry name" value="Ser-Thr/Tyr_kinase_cat_dom"/>
</dbReference>
<feature type="domain" description="Serine-threonine/tyrosine-protein kinase catalytic" evidence="2">
    <location>
        <begin position="31"/>
        <end position="64"/>
    </location>
</feature>
<dbReference type="AlphaFoldDB" id="A0A1I7WKF8"/>
<dbReference type="GO" id="GO:0004672">
    <property type="term" value="F:protein kinase activity"/>
    <property type="evidence" value="ECO:0007669"/>
    <property type="project" value="InterPro"/>
</dbReference>
<evidence type="ECO:0000259" key="2">
    <source>
        <dbReference type="Pfam" id="PF07714"/>
    </source>
</evidence>
<keyword evidence="3" id="KW-1185">Reference proteome</keyword>
<dbReference type="InterPro" id="IPR017441">
    <property type="entry name" value="Protein_kinase_ATP_BS"/>
</dbReference>
<dbReference type="Pfam" id="PF07714">
    <property type="entry name" value="PK_Tyr_Ser-Thr"/>
    <property type="match status" value="1"/>
</dbReference>
<dbReference type="PROSITE" id="PS00107">
    <property type="entry name" value="PROTEIN_KINASE_ATP"/>
    <property type="match status" value="1"/>
</dbReference>
<protein>
    <submittedName>
        <fullName evidence="4">Pkinase_Tyr domain-containing protein</fullName>
    </submittedName>
</protein>
<dbReference type="GO" id="GO:0005524">
    <property type="term" value="F:ATP binding"/>
    <property type="evidence" value="ECO:0007669"/>
    <property type="project" value="UniProtKB-UniRule"/>
</dbReference>
<proteinExistence type="predicted"/>
<evidence type="ECO:0000256" key="1">
    <source>
        <dbReference type="PROSITE-ProRule" id="PRU10141"/>
    </source>
</evidence>
<keyword evidence="1" id="KW-0547">Nucleotide-binding</keyword>
<feature type="binding site" evidence="1">
    <location>
        <position position="57"/>
    </location>
    <ligand>
        <name>ATP</name>
        <dbReference type="ChEBI" id="CHEBI:30616"/>
    </ligand>
</feature>
<name>A0A1I7WKF8_HETBA</name>
<evidence type="ECO:0000313" key="3">
    <source>
        <dbReference type="Proteomes" id="UP000095283"/>
    </source>
</evidence>
<accession>A0A1I7WKF8</accession>
<sequence>MYAISSLVTVFTTTDHSPGLKSLSLRLYSPKLGEGAFGEVYLAEYGTGKNKQEVAVKTMRNEVSSLKFCLLYLLACSYPFLT</sequence>
<dbReference type="SUPFAM" id="SSF56112">
    <property type="entry name" value="Protein kinase-like (PK-like)"/>
    <property type="match status" value="1"/>
</dbReference>
<dbReference type="WBParaSite" id="Hba_05522">
    <property type="protein sequence ID" value="Hba_05522"/>
    <property type="gene ID" value="Hba_05522"/>
</dbReference>
<dbReference type="InterPro" id="IPR011009">
    <property type="entry name" value="Kinase-like_dom_sf"/>
</dbReference>